<accession>A0A344UE56</accession>
<dbReference type="SMART" id="SM00260">
    <property type="entry name" value="CheW"/>
    <property type="match status" value="1"/>
</dbReference>
<dbReference type="OrthoDB" id="8780456at2"/>
<dbReference type="KEGG" id="chri:DK842_21020"/>
<dbReference type="InterPro" id="IPR002545">
    <property type="entry name" value="CheW-lke_dom"/>
</dbReference>
<dbReference type="InterPro" id="IPR039315">
    <property type="entry name" value="CheW"/>
</dbReference>
<dbReference type="PROSITE" id="PS50851">
    <property type="entry name" value="CHEW"/>
    <property type="match status" value="1"/>
</dbReference>
<sequence>MAFDSKSLLSVLLCRSGQRLCALPLAHVRETMRALPVDPVPAMSDFLLGLALIRGAPVPVLDCARLMGSASPTRLSRFVTLVVGERLLALAVDDVIGVRQLAAAALADIAPLLDGSDDGLVQAIATLDAELLLVLRAGRLVPEEMWEALAVEGGGA</sequence>
<dbReference type="Pfam" id="PF01584">
    <property type="entry name" value="CheW"/>
    <property type="match status" value="1"/>
</dbReference>
<dbReference type="InterPro" id="IPR036061">
    <property type="entry name" value="CheW-like_dom_sf"/>
</dbReference>
<dbReference type="KEGG" id="chrb:DK843_03995"/>
<dbReference type="Proteomes" id="UP000252038">
    <property type="component" value="Chromosome"/>
</dbReference>
<dbReference type="AlphaFoldDB" id="A0A344UE56"/>
<evidence type="ECO:0000313" key="2">
    <source>
        <dbReference type="EMBL" id="AXE33554.1"/>
    </source>
</evidence>
<dbReference type="EMBL" id="CP029554">
    <property type="protein sequence ID" value="AXE33554.1"/>
    <property type="molecule type" value="Genomic_DNA"/>
</dbReference>
<evidence type="ECO:0000313" key="3">
    <source>
        <dbReference type="Proteomes" id="UP000252038"/>
    </source>
</evidence>
<dbReference type="Gene3D" id="2.30.30.40">
    <property type="entry name" value="SH3 Domains"/>
    <property type="match status" value="1"/>
</dbReference>
<evidence type="ECO:0000259" key="1">
    <source>
        <dbReference type="PROSITE" id="PS50851"/>
    </source>
</evidence>
<reference evidence="2 3" key="1">
    <citation type="submission" date="2018-05" db="EMBL/GenBank/DDBJ databases">
        <title>Genome sequencing, assembly and analysis of the novel insecticidal bacterium, Chromobacterium phragmitis.</title>
        <authorList>
            <person name="Sparks M.E."/>
            <person name="Blackburn M.B."/>
            <person name="Gundersen-Rindal D.E."/>
        </authorList>
    </citation>
    <scope>NUCLEOTIDE SEQUENCE [LARGE SCALE GENOMIC DNA]</scope>
    <source>
        <strain evidence="2">IIBBL 274-1</strain>
    </source>
</reference>
<name>A0A344UE56_9NEIS</name>
<dbReference type="SUPFAM" id="SSF50341">
    <property type="entry name" value="CheW-like"/>
    <property type="match status" value="1"/>
</dbReference>
<gene>
    <name evidence="2" type="ORF">DK843_03995</name>
</gene>
<dbReference type="PANTHER" id="PTHR22617:SF23">
    <property type="entry name" value="CHEMOTAXIS PROTEIN CHEW"/>
    <property type="match status" value="1"/>
</dbReference>
<dbReference type="GO" id="GO:0006935">
    <property type="term" value="P:chemotaxis"/>
    <property type="evidence" value="ECO:0007669"/>
    <property type="project" value="InterPro"/>
</dbReference>
<dbReference type="GO" id="GO:0005829">
    <property type="term" value="C:cytosol"/>
    <property type="evidence" value="ECO:0007669"/>
    <property type="project" value="TreeGrafter"/>
</dbReference>
<feature type="domain" description="CheW-like" evidence="1">
    <location>
        <begin position="8"/>
        <end position="146"/>
    </location>
</feature>
<organism evidence="2 3">
    <name type="scientific">Chromobacterium phragmitis</name>
    <dbReference type="NCBI Taxonomy" id="2202141"/>
    <lineage>
        <taxon>Bacteria</taxon>
        <taxon>Pseudomonadati</taxon>
        <taxon>Pseudomonadota</taxon>
        <taxon>Betaproteobacteria</taxon>
        <taxon>Neisseriales</taxon>
        <taxon>Chromobacteriaceae</taxon>
        <taxon>Chromobacterium</taxon>
    </lineage>
</organism>
<dbReference type="GO" id="GO:0007165">
    <property type="term" value="P:signal transduction"/>
    <property type="evidence" value="ECO:0007669"/>
    <property type="project" value="InterPro"/>
</dbReference>
<dbReference type="Gene3D" id="2.40.50.180">
    <property type="entry name" value="CheA-289, Domain 4"/>
    <property type="match status" value="1"/>
</dbReference>
<dbReference type="PANTHER" id="PTHR22617">
    <property type="entry name" value="CHEMOTAXIS SENSOR HISTIDINE KINASE-RELATED"/>
    <property type="match status" value="1"/>
</dbReference>
<dbReference type="RefSeq" id="WP_114063225.1">
    <property type="nucleotide sequence ID" value="NZ_CP029495.1"/>
</dbReference>
<protein>
    <submittedName>
        <fullName evidence="2">Chemotaxis protein CheW</fullName>
    </submittedName>
</protein>
<proteinExistence type="predicted"/>